<evidence type="ECO:0000259" key="7">
    <source>
        <dbReference type="Pfam" id="PF01227"/>
    </source>
</evidence>
<dbReference type="Proteomes" id="UP000470875">
    <property type="component" value="Unassembled WGS sequence"/>
</dbReference>
<dbReference type="GO" id="GO:0006730">
    <property type="term" value="P:one-carbon metabolic process"/>
    <property type="evidence" value="ECO:0007669"/>
    <property type="project" value="UniProtKB-UniRule"/>
</dbReference>
<dbReference type="AlphaFoldDB" id="A0A6N7VQY9"/>
<reference evidence="8 9" key="1">
    <citation type="submission" date="2019-08" db="EMBL/GenBank/DDBJ databases">
        <title>In-depth cultivation of the pig gut microbiome towards novel bacterial diversity and tailored functional studies.</title>
        <authorList>
            <person name="Wylensek D."/>
            <person name="Hitch T.C.A."/>
            <person name="Clavel T."/>
        </authorList>
    </citation>
    <scope>NUCLEOTIDE SEQUENCE [LARGE SCALE GENOMIC DNA]</scope>
    <source>
        <strain evidence="8 9">WB03_NA08</strain>
    </source>
</reference>
<comment type="pathway">
    <text evidence="2 6">Cofactor biosynthesis; 7,8-dihydroneopterin triphosphate biosynthesis; 7,8-dihydroneopterin triphosphate from GTP: step 1/1.</text>
</comment>
<evidence type="ECO:0000256" key="6">
    <source>
        <dbReference type="HAMAP-Rule" id="MF_00223"/>
    </source>
</evidence>
<dbReference type="InterPro" id="IPR020602">
    <property type="entry name" value="GTP_CycHdrlase_I_dom"/>
</dbReference>
<keyword evidence="6" id="KW-0342">GTP-binding</keyword>
<proteinExistence type="inferred from homology"/>
<sequence>MTDQAAIEGAIRTLLTAIGEDPDRDGLIDTPARVARSWAELSSGVSDDPSQHLTTSFDVDTEGLVIVRDIDFHTVCEHHLLPFHGRAHIGYLPSGGKVTGLSKLARVVEGYSRRLQVQERLTAQIADAVHDRLEAQGVAVMVEAEHMCMTMRGIRKPGAITVTTAYRGSIDKAEFLELLRA</sequence>
<organism evidence="8 9">
    <name type="scientific">Scrofimicrobium canadense</name>
    <dbReference type="NCBI Taxonomy" id="2652290"/>
    <lineage>
        <taxon>Bacteria</taxon>
        <taxon>Bacillati</taxon>
        <taxon>Actinomycetota</taxon>
        <taxon>Actinomycetes</taxon>
        <taxon>Actinomycetales</taxon>
        <taxon>Actinomycetaceae</taxon>
        <taxon>Scrofimicrobium</taxon>
    </lineage>
</organism>
<comment type="similarity">
    <text evidence="3 6">Belongs to the GTP cyclohydrolase I family.</text>
</comment>
<keyword evidence="9" id="KW-1185">Reference proteome</keyword>
<comment type="catalytic activity">
    <reaction evidence="1 6">
        <text>GTP + H2O = 7,8-dihydroneopterin 3'-triphosphate + formate + H(+)</text>
        <dbReference type="Rhea" id="RHEA:17473"/>
        <dbReference type="ChEBI" id="CHEBI:15377"/>
        <dbReference type="ChEBI" id="CHEBI:15378"/>
        <dbReference type="ChEBI" id="CHEBI:15740"/>
        <dbReference type="ChEBI" id="CHEBI:37565"/>
        <dbReference type="ChEBI" id="CHEBI:58462"/>
        <dbReference type="EC" id="3.5.4.16"/>
    </reaction>
</comment>
<dbReference type="HAMAP" id="MF_00223">
    <property type="entry name" value="FolE"/>
    <property type="match status" value="1"/>
</dbReference>
<keyword evidence="6" id="KW-0479">Metal-binding</keyword>
<dbReference type="PANTHER" id="PTHR11109">
    <property type="entry name" value="GTP CYCLOHYDROLASE I"/>
    <property type="match status" value="1"/>
</dbReference>
<gene>
    <name evidence="6 8" type="primary">folE</name>
    <name evidence="8" type="ORF">FYJ24_05105</name>
</gene>
<dbReference type="GO" id="GO:0005525">
    <property type="term" value="F:GTP binding"/>
    <property type="evidence" value="ECO:0007669"/>
    <property type="project" value="UniProtKB-KW"/>
</dbReference>
<dbReference type="NCBIfam" id="NF006825">
    <property type="entry name" value="PRK09347.1-2"/>
    <property type="match status" value="1"/>
</dbReference>
<dbReference type="NCBIfam" id="NF006826">
    <property type="entry name" value="PRK09347.1-3"/>
    <property type="match status" value="1"/>
</dbReference>
<dbReference type="GO" id="GO:0003934">
    <property type="term" value="F:GTP cyclohydrolase I activity"/>
    <property type="evidence" value="ECO:0007669"/>
    <property type="project" value="UniProtKB-UniRule"/>
</dbReference>
<dbReference type="GO" id="GO:0008270">
    <property type="term" value="F:zinc ion binding"/>
    <property type="evidence" value="ECO:0007669"/>
    <property type="project" value="UniProtKB-UniRule"/>
</dbReference>
<dbReference type="PROSITE" id="PS00859">
    <property type="entry name" value="GTP_CYCLOHYDROL_1_1"/>
    <property type="match status" value="1"/>
</dbReference>
<dbReference type="PANTHER" id="PTHR11109:SF7">
    <property type="entry name" value="GTP CYCLOHYDROLASE 1"/>
    <property type="match status" value="1"/>
</dbReference>
<dbReference type="NCBIfam" id="TIGR00063">
    <property type="entry name" value="folE"/>
    <property type="match status" value="1"/>
</dbReference>
<feature type="binding site" evidence="6">
    <location>
        <position position="148"/>
    </location>
    <ligand>
        <name>Zn(2+)</name>
        <dbReference type="ChEBI" id="CHEBI:29105"/>
    </ligand>
</feature>
<feature type="binding site" evidence="6">
    <location>
        <position position="79"/>
    </location>
    <ligand>
        <name>Zn(2+)</name>
        <dbReference type="ChEBI" id="CHEBI:29105"/>
    </ligand>
</feature>
<accession>A0A6N7VQY9</accession>
<evidence type="ECO:0000256" key="2">
    <source>
        <dbReference type="ARBA" id="ARBA00005080"/>
    </source>
</evidence>
<evidence type="ECO:0000313" key="8">
    <source>
        <dbReference type="EMBL" id="MSS84154.1"/>
    </source>
</evidence>
<evidence type="ECO:0000256" key="3">
    <source>
        <dbReference type="ARBA" id="ARBA00008085"/>
    </source>
</evidence>
<protein>
    <recommendedName>
        <fullName evidence="6">GTP cyclohydrolase 1</fullName>
        <ecNumber evidence="6">3.5.4.16</ecNumber>
    </recommendedName>
    <alternativeName>
        <fullName evidence="6">GTP cyclohydrolase I</fullName>
        <shortName evidence="6">GTP-CH-I</shortName>
    </alternativeName>
</protein>
<keyword evidence="5 6" id="KW-0378">Hydrolase</keyword>
<feature type="domain" description="GTP cyclohydrolase I" evidence="7">
    <location>
        <begin position="7"/>
        <end position="172"/>
    </location>
</feature>
<dbReference type="Gene3D" id="1.10.286.10">
    <property type="match status" value="1"/>
</dbReference>
<comment type="subunit">
    <text evidence="6">Homopolymer.</text>
</comment>
<dbReference type="FunFam" id="3.30.1130.10:FF:000001">
    <property type="entry name" value="GTP cyclohydrolase 1"/>
    <property type="match status" value="1"/>
</dbReference>
<keyword evidence="4 6" id="KW-0554">One-carbon metabolism</keyword>
<evidence type="ECO:0000313" key="9">
    <source>
        <dbReference type="Proteomes" id="UP000470875"/>
    </source>
</evidence>
<dbReference type="GO" id="GO:0006729">
    <property type="term" value="P:tetrahydrobiopterin biosynthetic process"/>
    <property type="evidence" value="ECO:0007669"/>
    <property type="project" value="TreeGrafter"/>
</dbReference>
<dbReference type="GO" id="GO:0046654">
    <property type="term" value="P:tetrahydrofolate biosynthetic process"/>
    <property type="evidence" value="ECO:0007669"/>
    <property type="project" value="UniProtKB-UniRule"/>
</dbReference>
<dbReference type="SUPFAM" id="SSF55620">
    <property type="entry name" value="Tetrahydrobiopterin biosynthesis enzymes-like"/>
    <property type="match status" value="1"/>
</dbReference>
<dbReference type="RefSeq" id="WP_154544245.1">
    <property type="nucleotide sequence ID" value="NZ_VULO01000005.1"/>
</dbReference>
<comment type="caution">
    <text evidence="8">The sequence shown here is derived from an EMBL/GenBank/DDBJ whole genome shotgun (WGS) entry which is preliminary data.</text>
</comment>
<evidence type="ECO:0000256" key="1">
    <source>
        <dbReference type="ARBA" id="ARBA00001052"/>
    </source>
</evidence>
<keyword evidence="6" id="KW-0547">Nucleotide-binding</keyword>
<dbReference type="Gene3D" id="3.30.1130.10">
    <property type="match status" value="1"/>
</dbReference>
<dbReference type="PROSITE" id="PS00860">
    <property type="entry name" value="GTP_CYCLOHYDROL_1_2"/>
    <property type="match status" value="1"/>
</dbReference>
<evidence type="ECO:0000256" key="4">
    <source>
        <dbReference type="ARBA" id="ARBA00022563"/>
    </source>
</evidence>
<dbReference type="UniPathway" id="UPA00848">
    <property type="reaction ID" value="UER00151"/>
</dbReference>
<dbReference type="Pfam" id="PF01227">
    <property type="entry name" value="GTP_cyclohydroI"/>
    <property type="match status" value="1"/>
</dbReference>
<evidence type="ECO:0000256" key="5">
    <source>
        <dbReference type="ARBA" id="ARBA00022801"/>
    </source>
</evidence>
<dbReference type="InterPro" id="IPR043133">
    <property type="entry name" value="GTP-CH-I_C/QueF"/>
</dbReference>
<dbReference type="EC" id="3.5.4.16" evidence="6"/>
<dbReference type="InterPro" id="IPR001474">
    <property type="entry name" value="GTP_CycHdrlase_I"/>
</dbReference>
<dbReference type="InterPro" id="IPR018234">
    <property type="entry name" value="GTP_CycHdrlase_I_CS"/>
</dbReference>
<dbReference type="GO" id="GO:0005737">
    <property type="term" value="C:cytoplasm"/>
    <property type="evidence" value="ECO:0007669"/>
    <property type="project" value="TreeGrafter"/>
</dbReference>
<keyword evidence="6" id="KW-0862">Zinc</keyword>
<dbReference type="InterPro" id="IPR043134">
    <property type="entry name" value="GTP-CH-I_N"/>
</dbReference>
<dbReference type="EMBL" id="VULO01000005">
    <property type="protein sequence ID" value="MSS84154.1"/>
    <property type="molecule type" value="Genomic_DNA"/>
</dbReference>
<feature type="binding site" evidence="6">
    <location>
        <position position="76"/>
    </location>
    <ligand>
        <name>Zn(2+)</name>
        <dbReference type="ChEBI" id="CHEBI:29105"/>
    </ligand>
</feature>
<name>A0A6N7VQY9_9ACTO</name>
<dbReference type="FunFam" id="1.10.286.10:FF:000001">
    <property type="entry name" value="GTP cyclohydrolase 1"/>
    <property type="match status" value="1"/>
</dbReference>